<sequence>MAQSARHQSEPVHLSELVRRACAVVDPDDEDGVVGEFELRFEDADEPVTGIDNLEERIAFGADEDPAVTMAQAVVLYLAHKRDEIDDDDIDILAMAARSEFKGDPPQPVADWLIDRGVNV</sequence>
<reference evidence="1" key="1">
    <citation type="submission" date="2020-02" db="EMBL/GenBank/DDBJ databases">
        <authorList>
            <person name="Meier V. D."/>
        </authorList>
    </citation>
    <scope>NUCLEOTIDE SEQUENCE</scope>
    <source>
        <strain evidence="1">AVDCRST_MAG85</strain>
    </source>
</reference>
<name>A0A6J4TUW9_9ACTN</name>
<organism evidence="1">
    <name type="scientific">uncultured Solirubrobacteraceae bacterium</name>
    <dbReference type="NCBI Taxonomy" id="1162706"/>
    <lineage>
        <taxon>Bacteria</taxon>
        <taxon>Bacillati</taxon>
        <taxon>Actinomycetota</taxon>
        <taxon>Thermoleophilia</taxon>
        <taxon>Solirubrobacterales</taxon>
        <taxon>Solirubrobacteraceae</taxon>
        <taxon>environmental samples</taxon>
    </lineage>
</organism>
<dbReference type="AlphaFoldDB" id="A0A6J4TUW9"/>
<protein>
    <submittedName>
        <fullName evidence="1">Uncharacterized protein</fullName>
    </submittedName>
</protein>
<accession>A0A6J4TUW9</accession>
<proteinExistence type="predicted"/>
<gene>
    <name evidence="1" type="ORF">AVDCRST_MAG85-3843</name>
</gene>
<evidence type="ECO:0000313" key="1">
    <source>
        <dbReference type="EMBL" id="CAA9533002.1"/>
    </source>
</evidence>
<dbReference type="EMBL" id="CADCVT010000433">
    <property type="protein sequence ID" value="CAA9533002.1"/>
    <property type="molecule type" value="Genomic_DNA"/>
</dbReference>